<evidence type="ECO:0000313" key="2">
    <source>
        <dbReference type="EMBL" id="EFP00795.1"/>
    </source>
</evidence>
<dbReference type="GeneID" id="9816448"/>
<dbReference type="OMA" id="CECPTES"/>
<dbReference type="RefSeq" id="XP_003105334.2">
    <property type="nucleotide sequence ID" value="XM_003105286.2"/>
</dbReference>
<organism evidence="3">
    <name type="scientific">Caenorhabditis remanei</name>
    <name type="common">Caenorhabditis vulgaris</name>
    <dbReference type="NCBI Taxonomy" id="31234"/>
    <lineage>
        <taxon>Eukaryota</taxon>
        <taxon>Metazoa</taxon>
        <taxon>Ecdysozoa</taxon>
        <taxon>Nematoda</taxon>
        <taxon>Chromadorea</taxon>
        <taxon>Rhabditida</taxon>
        <taxon>Rhabditina</taxon>
        <taxon>Rhabditomorpha</taxon>
        <taxon>Rhabditoidea</taxon>
        <taxon>Rhabditidae</taxon>
        <taxon>Peloderinae</taxon>
        <taxon>Caenorhabditis</taxon>
    </lineage>
</organism>
<protein>
    <recommendedName>
        <fullName evidence="1">DUF38 domain-containing protein</fullName>
    </recommendedName>
</protein>
<reference evidence="2" key="1">
    <citation type="submission" date="2007-07" db="EMBL/GenBank/DDBJ databases">
        <title>PCAP assembly of the Caenorhabditis remanei genome.</title>
        <authorList>
            <consortium name="The Caenorhabditis remanei Sequencing Consortium"/>
            <person name="Wilson R.K."/>
        </authorList>
    </citation>
    <scope>NUCLEOTIDE SEQUENCE [LARGE SCALE GENOMIC DNA]</scope>
    <source>
        <strain evidence="2">PB4641</strain>
    </source>
</reference>
<dbReference type="AlphaFoldDB" id="E3MF68"/>
<proteinExistence type="predicted"/>
<dbReference type="CTD" id="9816448"/>
<sequence>MLQIKSNPTWEGIPAELRREIISKMNVLDRSVIRYVTFTDGFFADSFPYHIDTLDIFTTATELYVNIKETIRPAYSIPKTHRLPNFMCLMKTRGLRIEKLNISCDRHGFGAQLQAIVETMKESGILKNSLLINEIIFYSVEMTWTNDILEMLEFCQAGVLTKISIKTTLTDQVLAGICNTEQWNKSDEITLSYLPNLTWCNPFDNWTGSYLQINTPVPVHITDAGIERIAELYRKKSGRAKFLIGDARWIGIGPSVHYAKRTAQKSLLEVYSVNGFVSGLVYPIPAKDFDFNHDRFNLLY</sequence>
<dbReference type="OrthoDB" id="10284512at2759"/>
<dbReference type="EMBL" id="DS268440">
    <property type="protein sequence ID" value="EFP00795.1"/>
    <property type="molecule type" value="Genomic_DNA"/>
</dbReference>
<feature type="domain" description="DUF38" evidence="1">
    <location>
        <begin position="127"/>
        <end position="193"/>
    </location>
</feature>
<dbReference type="eggNOG" id="ENOG502TIUF">
    <property type="taxonomic scope" value="Eukaryota"/>
</dbReference>
<dbReference type="InParanoid" id="E3MF68"/>
<evidence type="ECO:0000259" key="1">
    <source>
        <dbReference type="Pfam" id="PF01827"/>
    </source>
</evidence>
<dbReference type="Pfam" id="PF01827">
    <property type="entry name" value="FTH"/>
    <property type="match status" value="1"/>
</dbReference>
<dbReference type="InterPro" id="IPR002900">
    <property type="entry name" value="DUF38/FTH_CAE_spp"/>
</dbReference>
<accession>E3MF68</accession>
<keyword evidence="3" id="KW-1185">Reference proteome</keyword>
<gene>
    <name evidence="2" type="ORF">CRE_21178</name>
</gene>
<name>E3MF68_CAERE</name>
<dbReference type="KEGG" id="crq:GCK72_021877"/>
<dbReference type="Proteomes" id="UP000008281">
    <property type="component" value="Unassembled WGS sequence"/>
</dbReference>
<dbReference type="HOGENOM" id="CLU_928250_0_0_1"/>
<evidence type="ECO:0000313" key="3">
    <source>
        <dbReference type="Proteomes" id="UP000008281"/>
    </source>
</evidence>